<reference evidence="2" key="1">
    <citation type="journal article" date="2010" name="Nat. Biotechnol.">
        <title>Draft genome sequence of the oilseed species Ricinus communis.</title>
        <authorList>
            <person name="Chan A.P."/>
            <person name="Crabtree J."/>
            <person name="Zhao Q."/>
            <person name="Lorenzi H."/>
            <person name="Orvis J."/>
            <person name="Puiu D."/>
            <person name="Melake-Berhan A."/>
            <person name="Jones K.M."/>
            <person name="Redman J."/>
            <person name="Chen G."/>
            <person name="Cahoon E.B."/>
            <person name="Gedil M."/>
            <person name="Stanke M."/>
            <person name="Haas B.J."/>
            <person name="Wortman J.R."/>
            <person name="Fraser-Liggett C.M."/>
            <person name="Ravel J."/>
            <person name="Rabinowicz P.D."/>
        </authorList>
    </citation>
    <scope>NUCLEOTIDE SEQUENCE [LARGE SCALE GENOMIC DNA]</scope>
    <source>
        <strain evidence="2">cv. Hale</strain>
    </source>
</reference>
<gene>
    <name evidence="1" type="ORF">RCOM_1781730</name>
</gene>
<protein>
    <submittedName>
        <fullName evidence="1">Uncharacterized protein</fullName>
    </submittedName>
</protein>
<name>B9TDQ4_RICCO</name>
<dbReference type="AlphaFoldDB" id="B9TDQ4"/>
<organism evidence="1 2">
    <name type="scientific">Ricinus communis</name>
    <name type="common">Castor bean</name>
    <dbReference type="NCBI Taxonomy" id="3988"/>
    <lineage>
        <taxon>Eukaryota</taxon>
        <taxon>Viridiplantae</taxon>
        <taxon>Streptophyta</taxon>
        <taxon>Embryophyta</taxon>
        <taxon>Tracheophyta</taxon>
        <taxon>Spermatophyta</taxon>
        <taxon>Magnoliopsida</taxon>
        <taxon>eudicotyledons</taxon>
        <taxon>Gunneridae</taxon>
        <taxon>Pentapetalae</taxon>
        <taxon>rosids</taxon>
        <taxon>fabids</taxon>
        <taxon>Malpighiales</taxon>
        <taxon>Euphorbiaceae</taxon>
        <taxon>Acalyphoideae</taxon>
        <taxon>Acalypheae</taxon>
        <taxon>Ricinus</taxon>
    </lineage>
</organism>
<sequence>MWVLGWRPESLFRLARGSLSSARTKRLKRQDMNLEVGSLRWLIDKWVAPTPATPVRLIRYGGANSNRRRCVIAQSSEATRSLAIVFFRHDDGTWCVFPPVPRRPMMHAYPQMA</sequence>
<proteinExistence type="predicted"/>
<dbReference type="Proteomes" id="UP000008311">
    <property type="component" value="Unassembled WGS sequence"/>
</dbReference>
<keyword evidence="2" id="KW-1185">Reference proteome</keyword>
<dbReference type="InParanoid" id="B9TDQ4"/>
<accession>B9TDQ4</accession>
<evidence type="ECO:0000313" key="1">
    <source>
        <dbReference type="EMBL" id="EEF26011.1"/>
    </source>
</evidence>
<dbReference type="EMBL" id="EQ978374">
    <property type="protein sequence ID" value="EEF26011.1"/>
    <property type="molecule type" value="Genomic_DNA"/>
</dbReference>
<evidence type="ECO:0000313" key="2">
    <source>
        <dbReference type="Proteomes" id="UP000008311"/>
    </source>
</evidence>